<dbReference type="Proteomes" id="UP000005237">
    <property type="component" value="Unassembled WGS sequence"/>
</dbReference>
<evidence type="ECO:0000313" key="2">
    <source>
        <dbReference type="EnsemblMetazoa" id="CJA15325.1"/>
    </source>
</evidence>
<protein>
    <submittedName>
        <fullName evidence="2">Uncharacterized protein</fullName>
    </submittedName>
</protein>
<feature type="region of interest" description="Disordered" evidence="1">
    <location>
        <begin position="489"/>
        <end position="515"/>
    </location>
</feature>
<keyword evidence="3" id="KW-1185">Reference proteome</keyword>
<evidence type="ECO:0000256" key="1">
    <source>
        <dbReference type="SAM" id="MobiDB-lite"/>
    </source>
</evidence>
<reference evidence="3" key="1">
    <citation type="submission" date="2010-08" db="EMBL/GenBank/DDBJ databases">
        <authorList>
            <consortium name="Caenorhabditis japonica Sequencing Consortium"/>
            <person name="Wilson R.K."/>
        </authorList>
    </citation>
    <scope>NUCLEOTIDE SEQUENCE [LARGE SCALE GENOMIC DNA]</scope>
    <source>
        <strain evidence="3">DF5081</strain>
    </source>
</reference>
<feature type="compositionally biased region" description="Low complexity" evidence="1">
    <location>
        <begin position="157"/>
        <end position="175"/>
    </location>
</feature>
<proteinExistence type="predicted"/>
<dbReference type="AlphaFoldDB" id="A0A8R1I2T5"/>
<name>A0A8R1I2T5_CAEJA</name>
<dbReference type="EnsemblMetazoa" id="CJA15325.1">
    <property type="protein sequence ID" value="CJA15325.1"/>
    <property type="gene ID" value="WBGene00134529"/>
</dbReference>
<organism evidence="2 3">
    <name type="scientific">Caenorhabditis japonica</name>
    <dbReference type="NCBI Taxonomy" id="281687"/>
    <lineage>
        <taxon>Eukaryota</taxon>
        <taxon>Metazoa</taxon>
        <taxon>Ecdysozoa</taxon>
        <taxon>Nematoda</taxon>
        <taxon>Chromadorea</taxon>
        <taxon>Rhabditida</taxon>
        <taxon>Rhabditina</taxon>
        <taxon>Rhabditomorpha</taxon>
        <taxon>Rhabditoidea</taxon>
        <taxon>Rhabditidae</taxon>
        <taxon>Peloderinae</taxon>
        <taxon>Caenorhabditis</taxon>
    </lineage>
</organism>
<evidence type="ECO:0000313" key="3">
    <source>
        <dbReference type="Proteomes" id="UP000005237"/>
    </source>
</evidence>
<sequence length="530" mass="60510">MQIACAFCEALRIVLAEPNKHARWQKFAELVRSLDEWSLPADFAQRLKLLFKAMKAEWMKCPRCKNKKLKPELINTDLSGSDKLWWVCENYSECMFPLDMPSEIFHVTQTAYQKREGYIPLPDILNISQKYRFMYPVTFADSRLPSRCSSALSTKANSRNETSDSSSIISSEKSSGQNRLKAQDVHIGIASSSGSLPSEPREEHDNLDEEVAAASTKPSTVRTVRRKRYHDSTKSWASLIEKVASDPVAANRIINMEESELFKRMKQFFDDKYFKGTAICYKRPARRVVYRVDDVENCLREITQQEWTSAQERIGHMAVEARVAFQSASSVELLKSVGIDVAEMRKAVGKKVGNVMRGFSSESLAKRNKFTESRKIELSQKKAEQTHQIHQSVSARILNRMMKREDEERSLTSSPATSYYEPVPVSFHVGNEDVAPEQAQEPQYAEQDNNWNFDLNGLYESIQSQNQPHVDIEQDPMEAMLLSLDDGENTDEFHVESEGNRSPAQDDQYAGFDDDFNGDSFDFVNDNFSL</sequence>
<reference evidence="2" key="2">
    <citation type="submission" date="2022-06" db="UniProtKB">
        <authorList>
            <consortium name="EnsemblMetazoa"/>
        </authorList>
    </citation>
    <scope>IDENTIFICATION</scope>
    <source>
        <strain evidence="2">DF5081</strain>
    </source>
</reference>
<feature type="region of interest" description="Disordered" evidence="1">
    <location>
        <begin position="151"/>
        <end position="221"/>
    </location>
</feature>
<accession>A0A8R1I2T5</accession>